<dbReference type="Proteomes" id="UP000765509">
    <property type="component" value="Unassembled WGS sequence"/>
</dbReference>
<gene>
    <name evidence="1" type="ORF">O181_057289</name>
</gene>
<keyword evidence="2" id="KW-1185">Reference proteome</keyword>
<organism evidence="1 2">
    <name type="scientific">Austropuccinia psidii MF-1</name>
    <dbReference type="NCBI Taxonomy" id="1389203"/>
    <lineage>
        <taxon>Eukaryota</taxon>
        <taxon>Fungi</taxon>
        <taxon>Dikarya</taxon>
        <taxon>Basidiomycota</taxon>
        <taxon>Pucciniomycotina</taxon>
        <taxon>Pucciniomycetes</taxon>
        <taxon>Pucciniales</taxon>
        <taxon>Sphaerophragmiaceae</taxon>
        <taxon>Austropuccinia</taxon>
    </lineage>
</organism>
<dbReference type="AlphaFoldDB" id="A0A9Q3EA69"/>
<accession>A0A9Q3EA69</accession>
<dbReference type="EMBL" id="AVOT02026020">
    <property type="protein sequence ID" value="MBW0517574.1"/>
    <property type="molecule type" value="Genomic_DNA"/>
</dbReference>
<reference evidence="1" key="1">
    <citation type="submission" date="2021-03" db="EMBL/GenBank/DDBJ databases">
        <title>Draft genome sequence of rust myrtle Austropuccinia psidii MF-1, a brazilian biotype.</title>
        <authorList>
            <person name="Quecine M.C."/>
            <person name="Pachon D.M.R."/>
            <person name="Bonatelli M.L."/>
            <person name="Correr F.H."/>
            <person name="Franceschini L.M."/>
            <person name="Leite T.F."/>
            <person name="Margarido G.R.A."/>
            <person name="Almeida C.A."/>
            <person name="Ferrarezi J.A."/>
            <person name="Labate C.A."/>
        </authorList>
    </citation>
    <scope>NUCLEOTIDE SEQUENCE</scope>
    <source>
        <strain evidence="1">MF-1</strain>
    </source>
</reference>
<evidence type="ECO:0000313" key="2">
    <source>
        <dbReference type="Proteomes" id="UP000765509"/>
    </source>
</evidence>
<name>A0A9Q3EA69_9BASI</name>
<proteinExistence type="predicted"/>
<sequence length="90" mass="9961">MICLQHCHPMGALTHTYAFTPLPCPHDMPPTLPPHVHPHPTAYNAYPPTALSRYFSDTTTSSLPQTLLMLLNPCLAFYAAYHSYAPALDP</sequence>
<comment type="caution">
    <text evidence="1">The sequence shown here is derived from an EMBL/GenBank/DDBJ whole genome shotgun (WGS) entry which is preliminary data.</text>
</comment>
<evidence type="ECO:0000313" key="1">
    <source>
        <dbReference type="EMBL" id="MBW0517574.1"/>
    </source>
</evidence>
<protein>
    <submittedName>
        <fullName evidence="1">Uncharacterized protein</fullName>
    </submittedName>
</protein>